<reference evidence="2" key="1">
    <citation type="submission" date="2019-05" db="EMBL/GenBank/DDBJ databases">
        <title>Annotation for the trematode Paragonimus heterotremus.</title>
        <authorList>
            <person name="Choi Y.-J."/>
        </authorList>
    </citation>
    <scope>NUCLEOTIDE SEQUENCE</scope>
    <source>
        <strain evidence="2">LC</strain>
    </source>
</reference>
<evidence type="ECO:0000313" key="3">
    <source>
        <dbReference type="Proteomes" id="UP000748531"/>
    </source>
</evidence>
<evidence type="ECO:0000256" key="1">
    <source>
        <dbReference type="SAM" id="Coils"/>
    </source>
</evidence>
<feature type="coiled-coil region" evidence="1">
    <location>
        <begin position="28"/>
        <end position="69"/>
    </location>
</feature>
<name>A0A8J4TDA5_9TREM</name>
<gene>
    <name evidence="2" type="ORF">PHET_07509</name>
</gene>
<organism evidence="2 3">
    <name type="scientific">Paragonimus heterotremus</name>
    <dbReference type="NCBI Taxonomy" id="100268"/>
    <lineage>
        <taxon>Eukaryota</taxon>
        <taxon>Metazoa</taxon>
        <taxon>Spiralia</taxon>
        <taxon>Lophotrochozoa</taxon>
        <taxon>Platyhelminthes</taxon>
        <taxon>Trematoda</taxon>
        <taxon>Digenea</taxon>
        <taxon>Plagiorchiida</taxon>
        <taxon>Troglotremata</taxon>
        <taxon>Troglotrematidae</taxon>
        <taxon>Paragonimus</taxon>
    </lineage>
</organism>
<keyword evidence="3" id="KW-1185">Reference proteome</keyword>
<dbReference type="AlphaFoldDB" id="A0A8J4TDA5"/>
<protein>
    <submittedName>
        <fullName evidence="2">Uncharacterized protein</fullName>
    </submittedName>
</protein>
<dbReference type="EMBL" id="LUCH01004200">
    <property type="protein sequence ID" value="KAF5399267.1"/>
    <property type="molecule type" value="Genomic_DNA"/>
</dbReference>
<dbReference type="OrthoDB" id="6279527at2759"/>
<comment type="caution">
    <text evidence="2">The sequence shown here is derived from an EMBL/GenBank/DDBJ whole genome shotgun (WGS) entry which is preliminary data.</text>
</comment>
<proteinExistence type="predicted"/>
<dbReference type="Proteomes" id="UP000748531">
    <property type="component" value="Unassembled WGS sequence"/>
</dbReference>
<evidence type="ECO:0000313" key="2">
    <source>
        <dbReference type="EMBL" id="KAF5399267.1"/>
    </source>
</evidence>
<keyword evidence="1" id="KW-0175">Coiled coil</keyword>
<sequence length="206" mass="24031">MKMDELLTSVNKATKDATTECDRLRSTLEDTTVQLARTRTEAEHLKARNSELEAQLAKAQSQLEKSQLGEHKSKEDISVILFKAKLQRSSYSFNFLTSLPKIMFTNMFTRFIQHKSTYFSRMIVYGKDEAKNEVAKLLKCQTDMEQLHAQQIEELRKHYTEARTKVGLFELELDKLFQERCYLTAKLSDAEHKASRLRVVFDFSYI</sequence>
<accession>A0A8J4TDA5</accession>